<evidence type="ECO:0000313" key="2">
    <source>
        <dbReference type="Proteomes" id="UP000322214"/>
    </source>
</evidence>
<gene>
    <name evidence="1" type="ORF">MFFC18_32110</name>
</gene>
<dbReference type="EMBL" id="CP042912">
    <property type="protein sequence ID" value="QEG23315.1"/>
    <property type="molecule type" value="Genomic_DNA"/>
</dbReference>
<organism evidence="1 2">
    <name type="scientific">Mariniblastus fucicola</name>
    <dbReference type="NCBI Taxonomy" id="980251"/>
    <lineage>
        <taxon>Bacteria</taxon>
        <taxon>Pseudomonadati</taxon>
        <taxon>Planctomycetota</taxon>
        <taxon>Planctomycetia</taxon>
        <taxon>Pirellulales</taxon>
        <taxon>Pirellulaceae</taxon>
        <taxon>Mariniblastus</taxon>
    </lineage>
</organism>
<reference evidence="1 2" key="1">
    <citation type="submission" date="2019-08" db="EMBL/GenBank/DDBJ databases">
        <title>Deep-cultivation of Planctomycetes and their phenomic and genomic characterization uncovers novel biology.</title>
        <authorList>
            <person name="Wiegand S."/>
            <person name="Jogler M."/>
            <person name="Boedeker C."/>
            <person name="Pinto D."/>
            <person name="Vollmers J."/>
            <person name="Rivas-Marin E."/>
            <person name="Kohn T."/>
            <person name="Peeters S.H."/>
            <person name="Heuer A."/>
            <person name="Rast P."/>
            <person name="Oberbeckmann S."/>
            <person name="Bunk B."/>
            <person name="Jeske O."/>
            <person name="Meyerdierks A."/>
            <person name="Storesund J.E."/>
            <person name="Kallscheuer N."/>
            <person name="Luecker S."/>
            <person name="Lage O.M."/>
            <person name="Pohl T."/>
            <person name="Merkel B.J."/>
            <person name="Hornburger P."/>
            <person name="Mueller R.-W."/>
            <person name="Bruemmer F."/>
            <person name="Labrenz M."/>
            <person name="Spormann A.M."/>
            <person name="Op den Camp H."/>
            <person name="Overmann J."/>
            <person name="Amann R."/>
            <person name="Jetten M.S.M."/>
            <person name="Mascher T."/>
            <person name="Medema M.H."/>
            <person name="Devos D.P."/>
            <person name="Kaster A.-K."/>
            <person name="Ovreas L."/>
            <person name="Rohde M."/>
            <person name="Galperin M.Y."/>
            <person name="Jogler C."/>
        </authorList>
    </citation>
    <scope>NUCLEOTIDE SEQUENCE [LARGE SCALE GENOMIC DNA]</scope>
    <source>
        <strain evidence="1 2">FC18</strain>
    </source>
</reference>
<keyword evidence="2" id="KW-1185">Reference proteome</keyword>
<name>A0A5B9PDN6_9BACT</name>
<evidence type="ECO:0000313" key="1">
    <source>
        <dbReference type="EMBL" id="QEG23315.1"/>
    </source>
</evidence>
<sequence length="429" mass="47840">MEKDSPTHSVLQSALALLSNSGRSELVDRLPEKRSCGDDLFVCEFGSNGRLLDRDTTFVGSSRLTRKLDEIPGFFDGLLKVAIDLDRETDVLLTADGVACDAMVRRVSELFRVPLLPLVMAPTDPKKLALLISKLADSDRKVGLVFDSRSRGADFALASIANQMVLLSVRTNGNLQSAVDDRLNKGKPAKVLVDARLTKKAVTDQLLAAGATGWYLFGCEQPGIESSNRDLEFSSAAEVNSDEFLLHWTRRRVGPWPEQSEAEFLDDLIFRANGKDHREVATLRRILATERILASNALTRDPRPVVCFSDVTFTELKKRRVFRSHLSRWDFEPFGIAIRKSWLASHGAAAVVYGDETKWDSMEESKRPFFQLNDSSSKVDWSVEKEWRIVGDVDLRKVPVDAAMVFVATRDDAAEVAGLSRWPVVVLEE</sequence>
<dbReference type="KEGG" id="mff:MFFC18_32110"/>
<protein>
    <submittedName>
        <fullName evidence="1">Uncharacterized protein</fullName>
    </submittedName>
</protein>
<proteinExistence type="predicted"/>
<dbReference type="RefSeq" id="WP_075083389.1">
    <property type="nucleotide sequence ID" value="NZ_CP042912.1"/>
</dbReference>
<dbReference type="OrthoDB" id="5497069at2"/>
<accession>A0A5B9PDN6</accession>
<dbReference type="AlphaFoldDB" id="A0A5B9PDN6"/>
<dbReference type="STRING" id="980251.GCA_001642875_00606"/>
<dbReference type="Proteomes" id="UP000322214">
    <property type="component" value="Chromosome"/>
</dbReference>